<keyword evidence="3" id="KW-0328">Glycosyltransferase</keyword>
<dbReference type="InterPro" id="IPR050297">
    <property type="entry name" value="LipidA_mod_glycosyltrf_83"/>
</dbReference>
<feature type="transmembrane region" description="Helical" evidence="8">
    <location>
        <begin position="20"/>
        <end position="39"/>
    </location>
</feature>
<dbReference type="GO" id="GO:0009103">
    <property type="term" value="P:lipopolysaccharide biosynthetic process"/>
    <property type="evidence" value="ECO:0007669"/>
    <property type="project" value="UniProtKB-ARBA"/>
</dbReference>
<proteinExistence type="predicted"/>
<reference evidence="9 10" key="1">
    <citation type="journal article" date="2016" name="Nat. Commun.">
        <title>Thousands of microbial genomes shed light on interconnected biogeochemical processes in an aquifer system.</title>
        <authorList>
            <person name="Anantharaman K."/>
            <person name="Brown C.T."/>
            <person name="Hug L.A."/>
            <person name="Sharon I."/>
            <person name="Castelle C.J."/>
            <person name="Probst A.J."/>
            <person name="Thomas B.C."/>
            <person name="Singh A."/>
            <person name="Wilkins M.J."/>
            <person name="Karaoz U."/>
            <person name="Brodie E.L."/>
            <person name="Williams K.H."/>
            <person name="Hubbard S.S."/>
            <person name="Banfield J.F."/>
        </authorList>
    </citation>
    <scope>NUCLEOTIDE SEQUENCE [LARGE SCALE GENOMIC DNA]</scope>
</reference>
<comment type="subcellular location">
    <subcellularLocation>
        <location evidence="1">Cell membrane</location>
        <topology evidence="1">Multi-pass membrane protein</topology>
    </subcellularLocation>
</comment>
<protein>
    <recommendedName>
        <fullName evidence="11">Glycosyltransferase RgtA/B/C/D-like domain-containing protein</fullName>
    </recommendedName>
</protein>
<dbReference type="EMBL" id="MGDI01000005">
    <property type="protein sequence ID" value="OGL54905.1"/>
    <property type="molecule type" value="Genomic_DNA"/>
</dbReference>
<evidence type="ECO:0000256" key="6">
    <source>
        <dbReference type="ARBA" id="ARBA00022989"/>
    </source>
</evidence>
<feature type="transmembrane region" description="Helical" evidence="8">
    <location>
        <begin position="222"/>
        <end position="251"/>
    </location>
</feature>
<organism evidence="9 10">
    <name type="scientific">Candidatus Schekmanbacteria bacterium RIFCSPLOWO2_12_FULL_38_15</name>
    <dbReference type="NCBI Taxonomy" id="1817883"/>
    <lineage>
        <taxon>Bacteria</taxon>
        <taxon>Candidatus Schekmaniibacteriota</taxon>
    </lineage>
</organism>
<keyword evidence="7 8" id="KW-0472">Membrane</keyword>
<feature type="transmembrane region" description="Helical" evidence="8">
    <location>
        <begin position="125"/>
        <end position="142"/>
    </location>
</feature>
<evidence type="ECO:0000256" key="4">
    <source>
        <dbReference type="ARBA" id="ARBA00022679"/>
    </source>
</evidence>
<name>A0A1F7SM99_9BACT</name>
<evidence type="ECO:0000256" key="2">
    <source>
        <dbReference type="ARBA" id="ARBA00022475"/>
    </source>
</evidence>
<keyword evidence="4" id="KW-0808">Transferase</keyword>
<keyword evidence="2" id="KW-1003">Cell membrane</keyword>
<dbReference type="PANTHER" id="PTHR33908:SF11">
    <property type="entry name" value="MEMBRANE PROTEIN"/>
    <property type="match status" value="1"/>
</dbReference>
<dbReference type="Proteomes" id="UP000178082">
    <property type="component" value="Unassembled WGS sequence"/>
</dbReference>
<keyword evidence="6 8" id="KW-1133">Transmembrane helix</keyword>
<dbReference type="GO" id="GO:0016763">
    <property type="term" value="F:pentosyltransferase activity"/>
    <property type="evidence" value="ECO:0007669"/>
    <property type="project" value="TreeGrafter"/>
</dbReference>
<feature type="transmembrane region" description="Helical" evidence="8">
    <location>
        <begin position="75"/>
        <end position="93"/>
    </location>
</feature>
<evidence type="ECO:0000313" key="9">
    <source>
        <dbReference type="EMBL" id="OGL54905.1"/>
    </source>
</evidence>
<evidence type="ECO:0008006" key="11">
    <source>
        <dbReference type="Google" id="ProtNLM"/>
    </source>
</evidence>
<dbReference type="STRING" id="1817883.A3G31_02170"/>
<gene>
    <name evidence="9" type="ORF">A3G31_02170</name>
</gene>
<feature type="transmembrane region" description="Helical" evidence="8">
    <location>
        <begin position="455"/>
        <end position="472"/>
    </location>
</feature>
<evidence type="ECO:0000256" key="7">
    <source>
        <dbReference type="ARBA" id="ARBA00023136"/>
    </source>
</evidence>
<evidence type="ECO:0000256" key="8">
    <source>
        <dbReference type="SAM" id="Phobius"/>
    </source>
</evidence>
<feature type="transmembrane region" description="Helical" evidence="8">
    <location>
        <begin position="263"/>
        <end position="279"/>
    </location>
</feature>
<feature type="transmembrane region" description="Helical" evidence="8">
    <location>
        <begin position="154"/>
        <end position="171"/>
    </location>
</feature>
<feature type="transmembrane region" description="Helical" evidence="8">
    <location>
        <begin position="100"/>
        <end position="119"/>
    </location>
</feature>
<evidence type="ECO:0000256" key="5">
    <source>
        <dbReference type="ARBA" id="ARBA00022692"/>
    </source>
</evidence>
<dbReference type="PANTHER" id="PTHR33908">
    <property type="entry name" value="MANNOSYLTRANSFERASE YKCB-RELATED"/>
    <property type="match status" value="1"/>
</dbReference>
<keyword evidence="5 8" id="KW-0812">Transmembrane</keyword>
<dbReference type="GO" id="GO:0005886">
    <property type="term" value="C:plasma membrane"/>
    <property type="evidence" value="ECO:0007669"/>
    <property type="project" value="UniProtKB-SubCell"/>
</dbReference>
<sequence length="837" mass="97257">MASDTVSIKVSQPYKGRKGILIFSLSLLFILSRLIPLFLNFEPFIMEEERYNGTIALEVLNGLKMPLFYYQHQPYAPGAMVVGLLSTPFFLIFGSSYISLKITALILSFGGFILWYIFLDKFFNSRIAIIASLLFIITPPNNLKFSLLSLGNHYEINFFTIASLFLFYNIFFSDNISSKDKAIKQSPITPLCKRGDGGIFENSSVTEVAHNDSKGQSDGVKFFFLGLICGFACYFALTFFATFLTIFIFWFIFDKKLFFKKSFLIFVVGFLTGFSPWIYNTISFKLGSFDFHGKPIYLIESGEAFATKLFRMVVTGIPFSFGFEGIKGTTFDAYLYYLIALVSFIFILKANRKYLKKLFFGIFPLKRFKTFPQEISNEVVLLVFPIFYCLLFTVSEFEVSKKVLSEAYILTFYDKFFYLSFRYFTPLFPFVFATIALFLDSLWGSERQKVLKKGLSIFILLIALSLCGLSYLKLVSPVDFGKVFLYSGSDYFIMGEKFAERYREEPLEGFKLIERLHDQYKIVALRGFGSYFGRDIDILPWFFDKIKNLDEKLKLPLYQGAANGMRHSLTLDEINFNLLQREDSKIVELSGLIEKADEKYKNLFCMELGSLLRRYVKLKTDDEINKSLRLLNHFSNDYQPKFEDLEIEYSGKDINSLVERIDKLPEKYRGDFYKALGKCMAWLLWESAGSFEATVKIIPEKYRSYLYEGAGTFAGSFFINDINRAIKIIQSLDITYRFYLYHALGEALFWKYGSNFNKAVGCIESIDKEGRRYCYEGLGSGIGYMLWWDPERIDGLLNKIEKTYKVFCKEGIRKRIEEDFLLSKQNYYYYFHLKIKY</sequence>
<evidence type="ECO:0000256" key="1">
    <source>
        <dbReference type="ARBA" id="ARBA00004651"/>
    </source>
</evidence>
<evidence type="ECO:0000256" key="3">
    <source>
        <dbReference type="ARBA" id="ARBA00022676"/>
    </source>
</evidence>
<evidence type="ECO:0000313" key="10">
    <source>
        <dbReference type="Proteomes" id="UP000178082"/>
    </source>
</evidence>
<dbReference type="AlphaFoldDB" id="A0A1F7SM99"/>
<feature type="transmembrane region" description="Helical" evidence="8">
    <location>
        <begin position="333"/>
        <end position="350"/>
    </location>
</feature>
<feature type="transmembrane region" description="Helical" evidence="8">
    <location>
        <begin position="423"/>
        <end position="443"/>
    </location>
</feature>
<comment type="caution">
    <text evidence="9">The sequence shown here is derived from an EMBL/GenBank/DDBJ whole genome shotgun (WGS) entry which is preliminary data.</text>
</comment>
<accession>A0A1F7SM99</accession>
<feature type="transmembrane region" description="Helical" evidence="8">
    <location>
        <begin position="375"/>
        <end position="394"/>
    </location>
</feature>